<keyword evidence="1" id="KW-0813">Transport</keyword>
<evidence type="ECO:0000259" key="4">
    <source>
        <dbReference type="PROSITE" id="PS50893"/>
    </source>
</evidence>
<dbReference type="eggNOG" id="COG1136">
    <property type="taxonomic scope" value="Bacteria"/>
</dbReference>
<dbReference type="InterPro" id="IPR003439">
    <property type="entry name" value="ABC_transporter-like_ATP-bd"/>
</dbReference>
<dbReference type="FunFam" id="3.40.50.300:FF:000032">
    <property type="entry name" value="Export ABC transporter ATP-binding protein"/>
    <property type="match status" value="1"/>
</dbReference>
<dbReference type="GO" id="GO:0005524">
    <property type="term" value="F:ATP binding"/>
    <property type="evidence" value="ECO:0007669"/>
    <property type="project" value="UniProtKB-KW"/>
</dbReference>
<dbReference type="PANTHER" id="PTHR24220:SF86">
    <property type="entry name" value="ABC TRANSPORTER ABCH.1"/>
    <property type="match status" value="1"/>
</dbReference>
<dbReference type="InterPro" id="IPR017871">
    <property type="entry name" value="ABC_transporter-like_CS"/>
</dbReference>
<protein>
    <submittedName>
        <fullName evidence="5">Peptide ABC transporter ATP-binding protein</fullName>
    </submittedName>
</protein>
<dbReference type="InterPro" id="IPR027417">
    <property type="entry name" value="P-loop_NTPase"/>
</dbReference>
<dbReference type="SMART" id="SM00382">
    <property type="entry name" value="AAA"/>
    <property type="match status" value="1"/>
</dbReference>
<evidence type="ECO:0000256" key="3">
    <source>
        <dbReference type="ARBA" id="ARBA00022840"/>
    </source>
</evidence>
<dbReference type="EMBL" id="LLZU01000038">
    <property type="protein sequence ID" value="KRV46960.1"/>
    <property type="molecule type" value="Genomic_DNA"/>
</dbReference>
<evidence type="ECO:0000256" key="1">
    <source>
        <dbReference type="ARBA" id="ARBA00022448"/>
    </source>
</evidence>
<name>A0A0T6LLK9_WENVI</name>
<dbReference type="PANTHER" id="PTHR24220">
    <property type="entry name" value="IMPORT ATP-BINDING PROTEIN"/>
    <property type="match status" value="1"/>
</dbReference>
<dbReference type="OrthoDB" id="9802264at2"/>
<dbReference type="GO" id="GO:0016887">
    <property type="term" value="F:ATP hydrolysis activity"/>
    <property type="evidence" value="ECO:0007669"/>
    <property type="project" value="InterPro"/>
</dbReference>
<dbReference type="InterPro" id="IPR003593">
    <property type="entry name" value="AAA+_ATPase"/>
</dbReference>
<dbReference type="GO" id="GO:0005886">
    <property type="term" value="C:plasma membrane"/>
    <property type="evidence" value="ECO:0007669"/>
    <property type="project" value="TreeGrafter"/>
</dbReference>
<dbReference type="GO" id="GO:0022857">
    <property type="term" value="F:transmembrane transporter activity"/>
    <property type="evidence" value="ECO:0007669"/>
    <property type="project" value="UniProtKB-ARBA"/>
</dbReference>
<feature type="domain" description="ABC transporter" evidence="4">
    <location>
        <begin position="2"/>
        <end position="224"/>
    </location>
</feature>
<accession>A0A0T6LLK9</accession>
<dbReference type="Pfam" id="PF00005">
    <property type="entry name" value="ABC_tran"/>
    <property type="match status" value="1"/>
</dbReference>
<dbReference type="SUPFAM" id="SSF52540">
    <property type="entry name" value="P-loop containing nucleoside triphosphate hydrolases"/>
    <property type="match status" value="1"/>
</dbReference>
<gene>
    <name evidence="5" type="ORF">AQ490_09350</name>
</gene>
<dbReference type="STRING" id="76728.AQ490_09350"/>
<proteinExistence type="predicted"/>
<dbReference type="CDD" id="cd03255">
    <property type="entry name" value="ABC_MJ0796_LolCDE_FtsE"/>
    <property type="match status" value="1"/>
</dbReference>
<evidence type="ECO:0000313" key="6">
    <source>
        <dbReference type="Proteomes" id="UP000050867"/>
    </source>
</evidence>
<dbReference type="Gene3D" id="3.40.50.300">
    <property type="entry name" value="P-loop containing nucleotide triphosphate hydrolases"/>
    <property type="match status" value="1"/>
</dbReference>
<keyword evidence="3 5" id="KW-0067">ATP-binding</keyword>
<dbReference type="Proteomes" id="UP000050867">
    <property type="component" value="Unassembled WGS sequence"/>
</dbReference>
<evidence type="ECO:0000256" key="2">
    <source>
        <dbReference type="ARBA" id="ARBA00022741"/>
    </source>
</evidence>
<dbReference type="PROSITE" id="PS50893">
    <property type="entry name" value="ABC_TRANSPORTER_2"/>
    <property type="match status" value="1"/>
</dbReference>
<dbReference type="PROSITE" id="PS00211">
    <property type="entry name" value="ABC_TRANSPORTER_1"/>
    <property type="match status" value="1"/>
</dbReference>
<keyword evidence="6" id="KW-1185">Reference proteome</keyword>
<sequence>MYRLSGVVKRYRRGRATIDALAGVDLTIEDGDQLVIKGPTGGGKSTLLQMLGGLDRPTSGTVELDGTDLARLSEAKLTRVRAATVGFVFQNFNLIPTLNAQENVEAALVPLGTRAAERRRRAAEALESVGLAERRAHLPSELSGGQQQRVAIARALVKQPKVLLADEPTGNLDENMRDEIVGLLEKMWREHGLTYVVVTHDTAIARRASRVATIRKGHVKVAEN</sequence>
<dbReference type="InterPro" id="IPR015854">
    <property type="entry name" value="ABC_transpr_LolD-like"/>
</dbReference>
<dbReference type="RefSeq" id="WP_018381920.1">
    <property type="nucleotide sequence ID" value="NZ_LLZU01000038.1"/>
</dbReference>
<evidence type="ECO:0000313" key="5">
    <source>
        <dbReference type="EMBL" id="KRV46960.1"/>
    </source>
</evidence>
<keyword evidence="2" id="KW-0547">Nucleotide-binding</keyword>
<comment type="caution">
    <text evidence="5">The sequence shown here is derived from an EMBL/GenBank/DDBJ whole genome shotgun (WGS) entry which is preliminary data.</text>
</comment>
<dbReference type="AlphaFoldDB" id="A0A0T6LLK9"/>
<organism evidence="5 6">
    <name type="scientific">Wenjunlia vitaminophila</name>
    <name type="common">Streptomyces vitaminophilus</name>
    <dbReference type="NCBI Taxonomy" id="76728"/>
    <lineage>
        <taxon>Bacteria</taxon>
        <taxon>Bacillati</taxon>
        <taxon>Actinomycetota</taxon>
        <taxon>Actinomycetes</taxon>
        <taxon>Kitasatosporales</taxon>
        <taxon>Streptomycetaceae</taxon>
        <taxon>Wenjunlia</taxon>
    </lineage>
</organism>
<dbReference type="GO" id="GO:0098796">
    <property type="term" value="C:membrane protein complex"/>
    <property type="evidence" value="ECO:0007669"/>
    <property type="project" value="UniProtKB-ARBA"/>
</dbReference>
<dbReference type="InterPro" id="IPR017911">
    <property type="entry name" value="MacB-like_ATP-bd"/>
</dbReference>
<reference evidence="5 6" key="1">
    <citation type="submission" date="2015-10" db="EMBL/GenBank/DDBJ databases">
        <title>Draft genome sequence of pyrrolomycin-producing Streptomyces vitaminophilus.</title>
        <authorList>
            <person name="Graham D.E."/>
            <person name="Mahan K.M."/>
            <person name="Klingeman D.M."/>
            <person name="Hettich R.L."/>
            <person name="Parry R.J."/>
        </authorList>
    </citation>
    <scope>NUCLEOTIDE SEQUENCE [LARGE SCALE GENOMIC DNA]</scope>
    <source>
        <strain evidence="5 6">ATCC 31673</strain>
    </source>
</reference>